<name>A0A514K344_9VIRU</name>
<reference evidence="1 2" key="1">
    <citation type="submission" date="2019-02" db="EMBL/GenBank/DDBJ databases">
        <title>Spindle-shaped viruses infect a marine ammonia-oxidizing thaumarchaeon.</title>
        <authorList>
            <person name="Kim J.-G."/>
            <person name="Kim S.-J."/>
            <person name="Rhee S.-K."/>
        </authorList>
    </citation>
    <scope>NUCLEOTIDE SEQUENCE [LARGE SCALE GENOMIC DNA]</scope>
    <source>
        <strain evidence="1">NSV4</strain>
    </source>
</reference>
<dbReference type="Proteomes" id="UP000320887">
    <property type="component" value="Segment"/>
</dbReference>
<sequence length="40" mass="4745">MIVHDPLCKSNQKKRSFDKDCKTCFKQILCNKDYTHTLRG</sequence>
<accession>A0A514K344</accession>
<evidence type="ECO:0000313" key="2">
    <source>
        <dbReference type="Proteomes" id="UP000320887"/>
    </source>
</evidence>
<protein>
    <submittedName>
        <fullName evidence="1">Uncharacterized protein</fullName>
    </submittedName>
</protein>
<dbReference type="EMBL" id="MK570056">
    <property type="protein sequence ID" value="QDI74051.1"/>
    <property type="molecule type" value="Genomic_DNA"/>
</dbReference>
<proteinExistence type="predicted"/>
<evidence type="ECO:0000313" key="1">
    <source>
        <dbReference type="EMBL" id="QDI74051.1"/>
    </source>
</evidence>
<organism evidence="1 2">
    <name type="scientific">Nitrosopumilus spindle-shaped virus</name>
    <dbReference type="NCBI Taxonomy" id="2508184"/>
    <lineage>
        <taxon>Viruses</taxon>
        <taxon>Viruses incertae sedis</taxon>
        <taxon>Thaspiviridae</taxon>
        <taxon>Nitmarvirus</taxon>
        <taxon>Nitmarvirus maris</taxon>
        <taxon>Nitmarvirus NSV1</taxon>
    </lineage>
</organism>